<dbReference type="InterPro" id="IPR044794">
    <property type="entry name" value="APRL5/7"/>
</dbReference>
<dbReference type="EMBL" id="CAADRP010001573">
    <property type="protein sequence ID" value="VFU41925.1"/>
    <property type="molecule type" value="Genomic_DNA"/>
</dbReference>
<keyword evidence="1" id="KW-0732">Signal</keyword>
<evidence type="ECO:0000256" key="1">
    <source>
        <dbReference type="SAM" id="SignalP"/>
    </source>
</evidence>
<feature type="chain" id="PRO_5026924855" description="Thioredoxin domain-containing protein" evidence="1">
    <location>
        <begin position="20"/>
        <end position="332"/>
    </location>
</feature>
<dbReference type="Gene3D" id="3.40.30.10">
    <property type="entry name" value="Glutaredoxin"/>
    <property type="match status" value="1"/>
</dbReference>
<organism evidence="2">
    <name type="scientific">Salix viminalis</name>
    <name type="common">Common osier</name>
    <name type="synonym">Basket willow</name>
    <dbReference type="NCBI Taxonomy" id="40686"/>
    <lineage>
        <taxon>Eukaryota</taxon>
        <taxon>Viridiplantae</taxon>
        <taxon>Streptophyta</taxon>
        <taxon>Embryophyta</taxon>
        <taxon>Tracheophyta</taxon>
        <taxon>Spermatophyta</taxon>
        <taxon>Magnoliopsida</taxon>
        <taxon>eudicotyledons</taxon>
        <taxon>Gunneridae</taxon>
        <taxon>Pentapetalae</taxon>
        <taxon>rosids</taxon>
        <taxon>fabids</taxon>
        <taxon>Malpighiales</taxon>
        <taxon>Salicaceae</taxon>
        <taxon>Saliceae</taxon>
        <taxon>Salix</taxon>
    </lineage>
</organism>
<gene>
    <name evidence="2" type="ORF">SVIM_LOCUS248835</name>
</gene>
<sequence length="332" mass="37430">MSLLSALFLLNIGVLTASALSVCPKESALSLLHIQSQCPVSIPPNSPVQLMSDKIVIAPSLSVEFTLVLDQDSHRLTAFCQSSMDMIDCIVFFERTTLMVDGKFLDRALTSKQRNAYTSVLFYASWCPFSSSMLPKFEMLSSMFPQIEHFALEQSSAFPSDINAMSFFAVYFQDMVTVSFNINSQPDIKGLEPVQHFTKDDSTTITEGHEQSIMQPWNKPSLEDLTKSEPYLVLATLFLCFRVLLFVYPKAISHIMVFYVSYMPHFNLEIFGETSQLFGRILHMVDVRRIWTKLRLFKTSNFHERAKNCPVWASSLASVSLGESSASARSQS</sequence>
<protein>
    <recommendedName>
        <fullName evidence="3">Thioredoxin domain-containing protein</fullName>
    </recommendedName>
</protein>
<reference evidence="2" key="1">
    <citation type="submission" date="2019-03" db="EMBL/GenBank/DDBJ databases">
        <authorList>
            <person name="Mank J."/>
            <person name="Almeida P."/>
        </authorList>
    </citation>
    <scope>NUCLEOTIDE SEQUENCE</scope>
    <source>
        <strain evidence="2">78183</strain>
    </source>
</reference>
<accession>A0A6N2LN12</accession>
<dbReference type="AlphaFoldDB" id="A0A6N2LN12"/>
<feature type="signal peptide" evidence="1">
    <location>
        <begin position="1"/>
        <end position="19"/>
    </location>
</feature>
<name>A0A6N2LN12_SALVM</name>
<dbReference type="SUPFAM" id="SSF52833">
    <property type="entry name" value="Thioredoxin-like"/>
    <property type="match status" value="1"/>
</dbReference>
<evidence type="ECO:0000313" key="2">
    <source>
        <dbReference type="EMBL" id="VFU41925.1"/>
    </source>
</evidence>
<dbReference type="PANTHER" id="PTHR47126:SF3">
    <property type="entry name" value="5'-ADENYLYLSULFATE REDUCTASE-LIKE 5"/>
    <property type="match status" value="1"/>
</dbReference>
<dbReference type="PANTHER" id="PTHR47126">
    <property type="entry name" value="5'-ADENYLYLSULFATE REDUCTASE-LIKE 7"/>
    <property type="match status" value="1"/>
</dbReference>
<dbReference type="InterPro" id="IPR036249">
    <property type="entry name" value="Thioredoxin-like_sf"/>
</dbReference>
<proteinExistence type="predicted"/>
<evidence type="ECO:0008006" key="3">
    <source>
        <dbReference type="Google" id="ProtNLM"/>
    </source>
</evidence>